<organism evidence="2 3">
    <name type="scientific">Mucilaginibacter ginsenosidivorax</name>
    <dbReference type="NCBI Taxonomy" id="862126"/>
    <lineage>
        <taxon>Bacteria</taxon>
        <taxon>Pseudomonadati</taxon>
        <taxon>Bacteroidota</taxon>
        <taxon>Sphingobacteriia</taxon>
        <taxon>Sphingobacteriales</taxon>
        <taxon>Sphingobacteriaceae</taxon>
        <taxon>Mucilaginibacter</taxon>
    </lineage>
</organism>
<dbReference type="PANTHER" id="PTHR33387:SF3">
    <property type="entry name" value="DUF985 DOMAIN-CONTAINING PROTEIN"/>
    <property type="match status" value="1"/>
</dbReference>
<dbReference type="InterPro" id="IPR009327">
    <property type="entry name" value="Cupin_DUF985"/>
</dbReference>
<dbReference type="PANTHER" id="PTHR33387">
    <property type="entry name" value="RMLC-LIKE JELLY ROLL FOLD PROTEIN"/>
    <property type="match status" value="1"/>
</dbReference>
<keyword evidence="3" id="KW-1185">Reference proteome</keyword>
<dbReference type="AlphaFoldDB" id="A0A5B8W5L0"/>
<evidence type="ECO:0000313" key="2">
    <source>
        <dbReference type="EMBL" id="QEC77528.1"/>
    </source>
</evidence>
<protein>
    <submittedName>
        <fullName evidence="2">Cupin domain-containing protein</fullName>
    </submittedName>
</protein>
<dbReference type="Pfam" id="PF06172">
    <property type="entry name" value="Cupin_5"/>
    <property type="match status" value="1"/>
</dbReference>
<evidence type="ECO:0000259" key="1">
    <source>
        <dbReference type="Pfam" id="PF06172"/>
    </source>
</evidence>
<dbReference type="KEGG" id="mgk:FSB76_16850"/>
<reference evidence="2 3" key="1">
    <citation type="journal article" date="2013" name="J. Microbiol.">
        <title>Mucilaginibacter ginsenosidivorax sp. nov., with ginsenoside converting activity isolated from sediment.</title>
        <authorList>
            <person name="Kim J.K."/>
            <person name="Choi T.E."/>
            <person name="Liu Q.M."/>
            <person name="Park H.Y."/>
            <person name="Yi T.H."/>
            <person name="Yoon M.H."/>
            <person name="Kim S.C."/>
            <person name="Im W.T."/>
        </authorList>
    </citation>
    <scope>NUCLEOTIDE SEQUENCE [LARGE SCALE GENOMIC DNA]</scope>
    <source>
        <strain evidence="2 3">KHI28</strain>
    </source>
</reference>
<dbReference type="Gene3D" id="2.60.120.10">
    <property type="entry name" value="Jelly Rolls"/>
    <property type="match status" value="1"/>
</dbReference>
<dbReference type="OrthoDB" id="9798288at2"/>
<dbReference type="SUPFAM" id="SSF51182">
    <property type="entry name" value="RmlC-like cupins"/>
    <property type="match status" value="1"/>
</dbReference>
<dbReference type="InterPro" id="IPR014710">
    <property type="entry name" value="RmlC-like_jellyroll"/>
</dbReference>
<dbReference type="EMBL" id="CP042437">
    <property type="protein sequence ID" value="QEC77528.1"/>
    <property type="molecule type" value="Genomic_DNA"/>
</dbReference>
<accession>A0A5B8W5L0</accession>
<gene>
    <name evidence="2" type="ORF">FSB76_16850</name>
</gene>
<dbReference type="InterPro" id="IPR011051">
    <property type="entry name" value="RmlC_Cupin_sf"/>
</dbReference>
<dbReference type="Proteomes" id="UP000321362">
    <property type="component" value="Chromosome"/>
</dbReference>
<dbReference type="RefSeq" id="WP_147055304.1">
    <property type="nucleotide sequence ID" value="NZ_CP042437.1"/>
</dbReference>
<sequence length="161" mass="18122">MENNAAYWINKLNLMPHPEGGFYKEVFRSEIEVKAAYSNKLKQAITSIYYLLEGDDYSGFHRLKSDEIWYFHKGSPLHIHVLTNAGLLQSIELSDLETGNLSVVIPAGLWFAAEIPSKQGYCLASCAVAPGFDFSEFEMAEKDALCKGYPQYEGLIGRLCR</sequence>
<dbReference type="InterPro" id="IPR039935">
    <property type="entry name" value="YML079W-like"/>
</dbReference>
<dbReference type="CDD" id="cd06121">
    <property type="entry name" value="cupin_YML079wp"/>
    <property type="match status" value="1"/>
</dbReference>
<feature type="domain" description="DUF985" evidence="1">
    <location>
        <begin position="7"/>
        <end position="140"/>
    </location>
</feature>
<name>A0A5B8W5L0_9SPHI</name>
<evidence type="ECO:0000313" key="3">
    <source>
        <dbReference type="Proteomes" id="UP000321362"/>
    </source>
</evidence>
<proteinExistence type="predicted"/>